<dbReference type="PROSITE" id="PS00108">
    <property type="entry name" value="PROTEIN_KINASE_ST"/>
    <property type="match status" value="1"/>
</dbReference>
<comment type="cofactor">
    <cofactor evidence="1">
        <name>Mg(2+)</name>
        <dbReference type="ChEBI" id="CHEBI:18420"/>
    </cofactor>
</comment>
<dbReference type="FunFam" id="1.10.510.10:FF:000475">
    <property type="entry name" value="Calcium-dependent protein kinase 5"/>
    <property type="match status" value="1"/>
</dbReference>
<evidence type="ECO:0000256" key="9">
    <source>
        <dbReference type="PROSITE-ProRule" id="PRU10141"/>
    </source>
</evidence>
<dbReference type="AlphaFoldDB" id="A0A8J8NZM9"/>
<evidence type="ECO:0000256" key="6">
    <source>
        <dbReference type="ARBA" id="ARBA00022837"/>
    </source>
</evidence>
<dbReference type="CDD" id="cd05117">
    <property type="entry name" value="STKc_CAMK"/>
    <property type="match status" value="1"/>
</dbReference>
<comment type="caution">
    <text evidence="13">The sequence shown here is derived from an EMBL/GenBank/DDBJ whole genome shotgun (WGS) entry which is preliminary data.</text>
</comment>
<gene>
    <name evidence="13" type="ORF">FGO68_gene11276</name>
</gene>
<dbReference type="Proteomes" id="UP000785679">
    <property type="component" value="Unassembled WGS sequence"/>
</dbReference>
<dbReference type="OrthoDB" id="40902at2759"/>
<keyword evidence="2" id="KW-0723">Serine/threonine-protein kinase</keyword>
<dbReference type="PROSITE" id="PS00107">
    <property type="entry name" value="PROTEIN_KINASE_ATP"/>
    <property type="match status" value="1"/>
</dbReference>
<evidence type="ECO:0000256" key="7">
    <source>
        <dbReference type="ARBA" id="ARBA00022840"/>
    </source>
</evidence>
<dbReference type="InterPro" id="IPR008271">
    <property type="entry name" value="Ser/Thr_kinase_AS"/>
</dbReference>
<dbReference type="PANTHER" id="PTHR24349">
    <property type="entry name" value="SERINE/THREONINE-PROTEIN KINASE"/>
    <property type="match status" value="1"/>
</dbReference>
<dbReference type="GO" id="GO:0005524">
    <property type="term" value="F:ATP binding"/>
    <property type="evidence" value="ECO:0007669"/>
    <property type="project" value="UniProtKB-UniRule"/>
</dbReference>
<evidence type="ECO:0000256" key="10">
    <source>
        <dbReference type="SAM" id="MobiDB-lite"/>
    </source>
</evidence>
<dbReference type="GO" id="GO:0005509">
    <property type="term" value="F:calcium ion binding"/>
    <property type="evidence" value="ECO:0007669"/>
    <property type="project" value="InterPro"/>
</dbReference>
<keyword evidence="3" id="KW-0808">Transferase</keyword>
<protein>
    <recommendedName>
        <fullName evidence="15">Calmodulin</fullName>
    </recommendedName>
</protein>
<accession>A0A8J8NZM9</accession>
<evidence type="ECO:0000256" key="1">
    <source>
        <dbReference type="ARBA" id="ARBA00001946"/>
    </source>
</evidence>
<dbReference type="InterPro" id="IPR017441">
    <property type="entry name" value="Protein_kinase_ATP_BS"/>
</dbReference>
<organism evidence="13 14">
    <name type="scientific">Halteria grandinella</name>
    <dbReference type="NCBI Taxonomy" id="5974"/>
    <lineage>
        <taxon>Eukaryota</taxon>
        <taxon>Sar</taxon>
        <taxon>Alveolata</taxon>
        <taxon>Ciliophora</taxon>
        <taxon>Intramacronucleata</taxon>
        <taxon>Spirotrichea</taxon>
        <taxon>Stichotrichia</taxon>
        <taxon>Sporadotrichida</taxon>
        <taxon>Halteriidae</taxon>
        <taxon>Halteria</taxon>
    </lineage>
</organism>
<evidence type="ECO:0000259" key="12">
    <source>
        <dbReference type="PROSITE" id="PS50222"/>
    </source>
</evidence>
<evidence type="ECO:0000256" key="2">
    <source>
        <dbReference type="ARBA" id="ARBA00022527"/>
    </source>
</evidence>
<keyword evidence="4 9" id="KW-0547">Nucleotide-binding</keyword>
<reference evidence="13" key="1">
    <citation type="submission" date="2019-06" db="EMBL/GenBank/DDBJ databases">
        <authorList>
            <person name="Zheng W."/>
        </authorList>
    </citation>
    <scope>NUCLEOTIDE SEQUENCE</scope>
    <source>
        <strain evidence="13">QDHG01</strain>
    </source>
</reference>
<dbReference type="Pfam" id="PF13499">
    <property type="entry name" value="EF-hand_7"/>
    <property type="match status" value="1"/>
</dbReference>
<dbReference type="InterPro" id="IPR011992">
    <property type="entry name" value="EF-hand-dom_pair"/>
</dbReference>
<dbReference type="Pfam" id="PF00069">
    <property type="entry name" value="Pkinase"/>
    <property type="match status" value="1"/>
</dbReference>
<dbReference type="PROSITE" id="PS00018">
    <property type="entry name" value="EF_HAND_1"/>
    <property type="match status" value="2"/>
</dbReference>
<feature type="binding site" evidence="9">
    <location>
        <position position="165"/>
    </location>
    <ligand>
        <name>ATP</name>
        <dbReference type="ChEBI" id="CHEBI:30616"/>
    </ligand>
</feature>
<dbReference type="GO" id="GO:0004674">
    <property type="term" value="F:protein serine/threonine kinase activity"/>
    <property type="evidence" value="ECO:0007669"/>
    <property type="project" value="UniProtKB-KW"/>
</dbReference>
<dbReference type="InterPro" id="IPR050205">
    <property type="entry name" value="CDPK_Ser/Thr_kinases"/>
</dbReference>
<dbReference type="InterPro" id="IPR000719">
    <property type="entry name" value="Prot_kinase_dom"/>
</dbReference>
<dbReference type="CDD" id="cd00051">
    <property type="entry name" value="EFh"/>
    <property type="match status" value="1"/>
</dbReference>
<feature type="domain" description="EF-hand" evidence="12">
    <location>
        <begin position="462"/>
        <end position="497"/>
    </location>
</feature>
<evidence type="ECO:0000313" key="14">
    <source>
        <dbReference type="Proteomes" id="UP000785679"/>
    </source>
</evidence>
<dbReference type="InterPro" id="IPR002048">
    <property type="entry name" value="EF_hand_dom"/>
</dbReference>
<dbReference type="InterPro" id="IPR018247">
    <property type="entry name" value="EF_Hand_1_Ca_BS"/>
</dbReference>
<dbReference type="InterPro" id="IPR011009">
    <property type="entry name" value="Kinase-like_dom_sf"/>
</dbReference>
<dbReference type="SMART" id="SM00220">
    <property type="entry name" value="S_TKc"/>
    <property type="match status" value="1"/>
</dbReference>
<feature type="domain" description="Protein kinase" evidence="11">
    <location>
        <begin position="135"/>
        <end position="416"/>
    </location>
</feature>
<evidence type="ECO:0000256" key="8">
    <source>
        <dbReference type="ARBA" id="ARBA00024334"/>
    </source>
</evidence>
<dbReference type="SMART" id="SM00054">
    <property type="entry name" value="EFh"/>
    <property type="match status" value="2"/>
</dbReference>
<proteinExistence type="inferred from homology"/>
<dbReference type="SUPFAM" id="SSF47473">
    <property type="entry name" value="EF-hand"/>
    <property type="match status" value="1"/>
</dbReference>
<dbReference type="SUPFAM" id="SSF56112">
    <property type="entry name" value="Protein kinase-like (PK-like)"/>
    <property type="match status" value="1"/>
</dbReference>
<evidence type="ECO:0000256" key="4">
    <source>
        <dbReference type="ARBA" id="ARBA00022741"/>
    </source>
</evidence>
<evidence type="ECO:0000259" key="11">
    <source>
        <dbReference type="PROSITE" id="PS50011"/>
    </source>
</evidence>
<evidence type="ECO:0008006" key="15">
    <source>
        <dbReference type="Google" id="ProtNLM"/>
    </source>
</evidence>
<keyword evidence="7 9" id="KW-0067">ATP-binding</keyword>
<dbReference type="Gene3D" id="3.30.200.20">
    <property type="entry name" value="Phosphorylase Kinase, domain 1"/>
    <property type="match status" value="1"/>
</dbReference>
<evidence type="ECO:0000313" key="13">
    <source>
        <dbReference type="EMBL" id="TNV85162.1"/>
    </source>
</evidence>
<dbReference type="EMBL" id="RRYP01002079">
    <property type="protein sequence ID" value="TNV85162.1"/>
    <property type="molecule type" value="Genomic_DNA"/>
</dbReference>
<sequence length="680" mass="77530">MGQLLDTCCCGTQLAVAADSPFFKAALSASGSAYLNDKDLTCMRNPAKFMLNKRALSMREKKNESSNSSNPLRKSNTQRERKLKSPQLIESTAPVKAAETQPVQKRPKKQQLQQESIPLDQSAAESPQSDVRMSYNIGRELGTGKYGTVRLASKKSYEHKRFALKTISRTLMMSKLGVMGNNEELENPLLENEFEILKQVDHPNIIKFYEMYVDDKDYHLVTEYCGGGELFDHIIERGKFSESYASRIIKQILSAIKHLHDRNICHRDLKPENILFESKSKDAQVKLIDFGLSKYFISNNYASRGSLIGRKEQNLMQTKIGTPYYMAPEVIKGSYDQTCDMWSLGVIAYCLLCGYPPFNAENDLQLFRKISKCEYEFYMPEWGSVSQDAKDFIDALLQLDPKKRLTPEQALSHPWITMEATTQQPKLSQASKQVLTRLAMFQKPNLFQKEILLLLGALLNSKQLKEIRDTFSAIDADSSGTITLAELSAAYQQAGGEAPPNLKEIIKRVDFDENGEINYSEFVSSTLDRTLLNRENLLKVYRFLQQDENEQGLTYHTLRAAFQRKGDFDQKLFDKMMIEIALSPQVNEDLQQAPLELPFLKKQAQSLGPQHRFDNLSQRVAQSERNYRVDFTRFCEIMGVLDTEAGFIERQINSAINLQSASMSPKQIMKKCRNKQVLQL</sequence>
<dbReference type="Gene3D" id="1.10.238.10">
    <property type="entry name" value="EF-hand"/>
    <property type="match status" value="2"/>
</dbReference>
<dbReference type="PROSITE" id="PS50222">
    <property type="entry name" value="EF_HAND_2"/>
    <property type="match status" value="1"/>
</dbReference>
<dbReference type="Gene3D" id="1.10.510.10">
    <property type="entry name" value="Transferase(Phosphotransferase) domain 1"/>
    <property type="match status" value="1"/>
</dbReference>
<keyword evidence="6" id="KW-0106">Calcium</keyword>
<name>A0A8J8NZM9_HALGN</name>
<dbReference type="PROSITE" id="PS50011">
    <property type="entry name" value="PROTEIN_KINASE_DOM"/>
    <property type="match status" value="1"/>
</dbReference>
<evidence type="ECO:0000256" key="5">
    <source>
        <dbReference type="ARBA" id="ARBA00022777"/>
    </source>
</evidence>
<feature type="region of interest" description="Disordered" evidence="10">
    <location>
        <begin position="57"/>
        <end position="130"/>
    </location>
</feature>
<comment type="similarity">
    <text evidence="8">Belongs to the protein kinase superfamily. Ser/Thr protein kinase family. CDPK subfamily.</text>
</comment>
<keyword evidence="14" id="KW-1185">Reference proteome</keyword>
<evidence type="ECO:0000256" key="3">
    <source>
        <dbReference type="ARBA" id="ARBA00022679"/>
    </source>
</evidence>
<keyword evidence="5" id="KW-0418">Kinase</keyword>